<keyword evidence="3" id="KW-0560">Oxidoreductase</keyword>
<dbReference type="SUPFAM" id="SSF51197">
    <property type="entry name" value="Clavaminate synthase-like"/>
    <property type="match status" value="1"/>
</dbReference>
<accession>A0A059CZ02</accession>
<evidence type="ECO:0000256" key="3">
    <source>
        <dbReference type="RuleBase" id="RU003682"/>
    </source>
</evidence>
<comment type="similarity">
    <text evidence="3">Belongs to the iron/ascorbate-dependent oxidoreductase family.</text>
</comment>
<dbReference type="PANTHER" id="PTHR47990">
    <property type="entry name" value="2-OXOGLUTARATE (2OG) AND FE(II)-DEPENDENT OXYGENASE SUPERFAMILY PROTEIN-RELATED"/>
    <property type="match status" value="1"/>
</dbReference>
<dbReference type="OMA" id="CHPRHEL"/>
<evidence type="ECO:0000256" key="1">
    <source>
        <dbReference type="ARBA" id="ARBA00022723"/>
    </source>
</evidence>
<dbReference type="InterPro" id="IPR027443">
    <property type="entry name" value="IPNS-like_sf"/>
</dbReference>
<sequence>MNSGIPTVDLSPFFAEGDEEGKRKAIKIIGHACSEYGFFRVVNHGVPVELMKRALALSKTFFDYPTEAKLKSGPVPGTPIPAGYSRQPERSADKNEFFMMFPPGSSFNVYPINPPGFRDVLEEMFSQFVNTGRIIENIINECLGLPSNLLTEYNDDRKWDLMSAFRYFPATERENTGVAEHKDVNCITFVFQDEVGGLEVQKDGNWIPVTPVEGTLVVNVGDVIQVLSNDRFKSASHRVVRQARDRHSYAFFYNIGGDKWVEPLPQFTTEIKEAPKYKGFLFKEYLQLRSRNKTHPPTRAEDVISIKQYSIRGQ</sequence>
<keyword evidence="1 3" id="KW-0479">Metal-binding</keyword>
<dbReference type="eggNOG" id="KOG0143">
    <property type="taxonomic scope" value="Eukaryota"/>
</dbReference>
<dbReference type="InterPro" id="IPR050231">
    <property type="entry name" value="Iron_ascorbate_oxido_reductase"/>
</dbReference>
<dbReference type="Pfam" id="PF14226">
    <property type="entry name" value="DIOX_N"/>
    <property type="match status" value="1"/>
</dbReference>
<evidence type="ECO:0000259" key="4">
    <source>
        <dbReference type="PROSITE" id="PS51471"/>
    </source>
</evidence>
<dbReference type="InParanoid" id="A0A059CZ02"/>
<dbReference type="Gramene" id="KCW83582">
    <property type="protein sequence ID" value="KCW83582"/>
    <property type="gene ID" value="EUGRSUZ_B00473"/>
</dbReference>
<dbReference type="EMBL" id="KK198754">
    <property type="protein sequence ID" value="KCW83582.1"/>
    <property type="molecule type" value="Genomic_DNA"/>
</dbReference>
<dbReference type="GO" id="GO:0016491">
    <property type="term" value="F:oxidoreductase activity"/>
    <property type="evidence" value="ECO:0007669"/>
    <property type="project" value="UniProtKB-KW"/>
</dbReference>
<keyword evidence="2 3" id="KW-0408">Iron</keyword>
<dbReference type="GO" id="GO:0046872">
    <property type="term" value="F:metal ion binding"/>
    <property type="evidence" value="ECO:0007669"/>
    <property type="project" value="UniProtKB-KW"/>
</dbReference>
<dbReference type="InterPro" id="IPR005123">
    <property type="entry name" value="Oxoglu/Fe-dep_dioxygenase_dom"/>
</dbReference>
<proteinExistence type="inferred from homology"/>
<evidence type="ECO:0000313" key="5">
    <source>
        <dbReference type="EMBL" id="KCW83582.1"/>
    </source>
</evidence>
<reference evidence="5" key="1">
    <citation type="submission" date="2013-07" db="EMBL/GenBank/DDBJ databases">
        <title>The genome of Eucalyptus grandis.</title>
        <authorList>
            <person name="Schmutz J."/>
            <person name="Hayes R."/>
            <person name="Myburg A."/>
            <person name="Tuskan G."/>
            <person name="Grattapaglia D."/>
            <person name="Rokhsar D.S."/>
        </authorList>
    </citation>
    <scope>NUCLEOTIDE SEQUENCE</scope>
    <source>
        <tissue evidence="5">Leaf extractions</tissue>
    </source>
</reference>
<feature type="domain" description="Fe2OG dioxygenase" evidence="4">
    <location>
        <begin position="158"/>
        <end position="255"/>
    </location>
</feature>
<organism evidence="5">
    <name type="scientific">Eucalyptus grandis</name>
    <name type="common">Flooded gum</name>
    <dbReference type="NCBI Taxonomy" id="71139"/>
    <lineage>
        <taxon>Eukaryota</taxon>
        <taxon>Viridiplantae</taxon>
        <taxon>Streptophyta</taxon>
        <taxon>Embryophyta</taxon>
        <taxon>Tracheophyta</taxon>
        <taxon>Spermatophyta</taxon>
        <taxon>Magnoliopsida</taxon>
        <taxon>eudicotyledons</taxon>
        <taxon>Gunneridae</taxon>
        <taxon>Pentapetalae</taxon>
        <taxon>rosids</taxon>
        <taxon>malvids</taxon>
        <taxon>Myrtales</taxon>
        <taxon>Myrtaceae</taxon>
        <taxon>Myrtoideae</taxon>
        <taxon>Eucalypteae</taxon>
        <taxon>Eucalyptus</taxon>
    </lineage>
</organism>
<evidence type="ECO:0000256" key="2">
    <source>
        <dbReference type="ARBA" id="ARBA00023004"/>
    </source>
</evidence>
<dbReference type="InterPro" id="IPR026992">
    <property type="entry name" value="DIOX_N"/>
</dbReference>
<dbReference type="AlphaFoldDB" id="A0A059CZ02"/>
<dbReference type="PROSITE" id="PS51471">
    <property type="entry name" value="FE2OG_OXY"/>
    <property type="match status" value="1"/>
</dbReference>
<name>A0A059CZ02_EUCGR</name>
<gene>
    <name evidence="5" type="ORF">EUGRSUZ_B00473</name>
</gene>
<dbReference type="Gene3D" id="2.60.120.330">
    <property type="entry name" value="B-lactam Antibiotic, Isopenicillin N Synthase, Chain"/>
    <property type="match status" value="1"/>
</dbReference>
<protein>
    <recommendedName>
        <fullName evidence="4">Fe2OG dioxygenase domain-containing protein</fullName>
    </recommendedName>
</protein>
<dbReference type="InterPro" id="IPR044861">
    <property type="entry name" value="IPNS-like_FE2OG_OXY"/>
</dbReference>
<dbReference type="Pfam" id="PF03171">
    <property type="entry name" value="2OG-FeII_Oxy"/>
    <property type="match status" value="1"/>
</dbReference>